<organism evidence="5 6">
    <name type="scientific">Pristionchus pacificus</name>
    <name type="common">Parasitic nematode worm</name>
    <dbReference type="NCBI Taxonomy" id="54126"/>
    <lineage>
        <taxon>Eukaryota</taxon>
        <taxon>Metazoa</taxon>
        <taxon>Ecdysozoa</taxon>
        <taxon>Nematoda</taxon>
        <taxon>Chromadorea</taxon>
        <taxon>Rhabditida</taxon>
        <taxon>Rhabditina</taxon>
        <taxon>Diplogasteromorpha</taxon>
        <taxon>Diplogasteroidea</taxon>
        <taxon>Neodiplogasteridae</taxon>
        <taxon>Pristionchus</taxon>
    </lineage>
</organism>
<dbReference type="Gene3D" id="2.10.25.10">
    <property type="entry name" value="Laminin"/>
    <property type="match status" value="1"/>
</dbReference>
<dbReference type="InterPro" id="IPR018097">
    <property type="entry name" value="EGF_Ca-bd_CS"/>
</dbReference>
<dbReference type="GO" id="GO:0005509">
    <property type="term" value="F:calcium ion binding"/>
    <property type="evidence" value="ECO:0007669"/>
    <property type="project" value="InterPro"/>
</dbReference>
<keyword evidence="6" id="KW-1185">Reference proteome</keyword>
<accession>A0A8R1YNT4</accession>
<dbReference type="PANTHER" id="PTHR12916:SF9">
    <property type="entry name" value="NEUROGENIC LOCUS NOTCH HOMOLOG PROTEIN 1-RELATED"/>
    <property type="match status" value="1"/>
</dbReference>
<comment type="caution">
    <text evidence="4">Lacks conserved residue(s) required for the propagation of feature annotation.</text>
</comment>
<dbReference type="Pfam" id="PF00646">
    <property type="entry name" value="F-box"/>
    <property type="match status" value="1"/>
</dbReference>
<dbReference type="PROSITE" id="PS00022">
    <property type="entry name" value="EGF_1"/>
    <property type="match status" value="2"/>
</dbReference>
<dbReference type="SUPFAM" id="SSF57196">
    <property type="entry name" value="EGF/Laminin"/>
    <property type="match status" value="1"/>
</dbReference>
<evidence type="ECO:0000313" key="6">
    <source>
        <dbReference type="Proteomes" id="UP000005239"/>
    </source>
</evidence>
<dbReference type="CDD" id="cd00054">
    <property type="entry name" value="EGF_CA"/>
    <property type="match status" value="1"/>
</dbReference>
<dbReference type="SUPFAM" id="SSF81383">
    <property type="entry name" value="F-box domain"/>
    <property type="match status" value="1"/>
</dbReference>
<dbReference type="PROSITE" id="PS50026">
    <property type="entry name" value="EGF_3"/>
    <property type="match status" value="1"/>
</dbReference>
<keyword evidence="2" id="KW-0677">Repeat</keyword>
<dbReference type="InterPro" id="IPR036047">
    <property type="entry name" value="F-box-like_dom_sf"/>
</dbReference>
<dbReference type="InterPro" id="IPR000742">
    <property type="entry name" value="EGF"/>
</dbReference>
<sequence>MYDTEKLLKQFHRMGKILYFESHINAPEMDVQIGVFEVKIEDLRDIRMDVSNEMKDLLEGSYLLTSRSRISLSIIVAWEGSRPNEIKHTLMIPTPRTFTFIEICMSAVIKKLDLHPNVRSYDSEEGAMFIYIASAEARAFLELLKPLFVNVEIGRLCIHNLHSKRINIYSDFFESKYISNILIRDVEEPFTDLLPYLQLIEKIGPDYVCCMFDHFTSDWMEFAQNLVDKVDHIRLSLENNLHTSREITSLALSLLQKRCYDFFHRMEKKMIFTAHIDAHEKEYQIGLFQVKVEDLRHMREPVEITIGHIAHNTLNSSPRKCQHDSFRFRHFYFIIFVRFRLVGMVIDFSTLPERVLNIIFNSLDDESLLRMRELSKSMKDLLDGSYLITSREDASFDLAIGWKDTRPNEVKHTFFFRNPRNFIFAEPCLFAALKELNFHPKCLESFQDEGEVIIHVASVEVGRLLEYLKSLFVNTIITMVCIHNIDASLLHFYSDFLRGRHIPGVLIRDVEEPIRDFDPYFDLIETVQTPYVPCLLDNLTPDWIKFLHRLADRINEIRITLNNNRHSIRQILSVIQSLLAKNCNYFHLEEKISFADAEQLIKSFHSMGKQCNFSAKTDEDHMHETIGQFEVIVYDFRDEKEILISHIELNRRAPCTEESCVNGYCRFSDNACYCYYGWTGERCTVDVDECVSRNICASGSTCINTDGSFECLCPKGRFGSLCHDKISNCTRDEQCRNGGVCVNCSCDCPIDFMESHYEEKFRDPCKRRNHCNENSICVPHQDSAVNVCLGSEESTVAFHSMITTLPLNDNNTTNNTHSPLDQ</sequence>
<dbReference type="AlphaFoldDB" id="A0A2A6BZV5"/>
<gene>
    <name evidence="5" type="primary">WBGene00203594</name>
</gene>
<evidence type="ECO:0000256" key="4">
    <source>
        <dbReference type="PROSITE-ProRule" id="PRU00076"/>
    </source>
</evidence>
<evidence type="ECO:0000256" key="3">
    <source>
        <dbReference type="ARBA" id="ARBA00023157"/>
    </source>
</evidence>
<name>A0A2A6BZV5_PRIPA</name>
<dbReference type="Pfam" id="PF07645">
    <property type="entry name" value="EGF_CA"/>
    <property type="match status" value="1"/>
</dbReference>
<accession>A0A2A6BZV5</accession>
<evidence type="ECO:0000256" key="2">
    <source>
        <dbReference type="ARBA" id="ARBA00022737"/>
    </source>
</evidence>
<dbReference type="PROSITE" id="PS01187">
    <property type="entry name" value="EGF_CA"/>
    <property type="match status" value="1"/>
</dbReference>
<evidence type="ECO:0000313" key="5">
    <source>
        <dbReference type="EnsemblMetazoa" id="PPA30728.1"/>
    </source>
</evidence>
<dbReference type="InterPro" id="IPR001881">
    <property type="entry name" value="EGF-like_Ca-bd_dom"/>
</dbReference>
<feature type="disulfide bond" evidence="4">
    <location>
        <begin position="713"/>
        <end position="722"/>
    </location>
</feature>
<dbReference type="InterPro" id="IPR001810">
    <property type="entry name" value="F-box_dom"/>
</dbReference>
<protein>
    <submittedName>
        <fullName evidence="5">F-box domain-containing protein</fullName>
    </submittedName>
</protein>
<dbReference type="Proteomes" id="UP000005239">
    <property type="component" value="Unassembled WGS sequence"/>
</dbReference>
<dbReference type="PANTHER" id="PTHR12916">
    <property type="entry name" value="CYTOCHROME C OXIDASE POLYPEPTIDE VIC-2"/>
    <property type="match status" value="1"/>
</dbReference>
<dbReference type="InterPro" id="IPR049883">
    <property type="entry name" value="NOTCH1_EGF-like"/>
</dbReference>
<dbReference type="PROSITE" id="PS01186">
    <property type="entry name" value="EGF_2"/>
    <property type="match status" value="1"/>
</dbReference>
<keyword evidence="1 4" id="KW-0245">EGF-like domain</keyword>
<dbReference type="SMART" id="SM00181">
    <property type="entry name" value="EGF"/>
    <property type="match status" value="3"/>
</dbReference>
<dbReference type="PROSITE" id="PS50181">
    <property type="entry name" value="FBOX"/>
    <property type="match status" value="1"/>
</dbReference>
<keyword evidence="3 4" id="KW-1015">Disulfide bond</keyword>
<reference evidence="6" key="1">
    <citation type="journal article" date="2008" name="Nat. Genet.">
        <title>The Pristionchus pacificus genome provides a unique perspective on nematode lifestyle and parasitism.</title>
        <authorList>
            <person name="Dieterich C."/>
            <person name="Clifton S.W."/>
            <person name="Schuster L.N."/>
            <person name="Chinwalla A."/>
            <person name="Delehaunty K."/>
            <person name="Dinkelacker I."/>
            <person name="Fulton L."/>
            <person name="Fulton R."/>
            <person name="Godfrey J."/>
            <person name="Minx P."/>
            <person name="Mitreva M."/>
            <person name="Roeseler W."/>
            <person name="Tian H."/>
            <person name="Witte H."/>
            <person name="Yang S.P."/>
            <person name="Wilson R.K."/>
            <person name="Sommer R.J."/>
        </authorList>
    </citation>
    <scope>NUCLEOTIDE SEQUENCE [LARGE SCALE GENOMIC DNA]</scope>
    <source>
        <strain evidence="6">PS312</strain>
    </source>
</reference>
<reference evidence="5" key="2">
    <citation type="submission" date="2022-06" db="UniProtKB">
        <authorList>
            <consortium name="EnsemblMetazoa"/>
        </authorList>
    </citation>
    <scope>IDENTIFICATION</scope>
    <source>
        <strain evidence="5">PS312</strain>
    </source>
</reference>
<dbReference type="SMART" id="SM00179">
    <property type="entry name" value="EGF_CA"/>
    <property type="match status" value="1"/>
</dbReference>
<dbReference type="PROSITE" id="PS00010">
    <property type="entry name" value="ASX_HYDROXYL"/>
    <property type="match status" value="1"/>
</dbReference>
<dbReference type="EnsemblMetazoa" id="PPA30728.1">
    <property type="protein sequence ID" value="PPA30728.1"/>
    <property type="gene ID" value="WBGene00203594"/>
</dbReference>
<dbReference type="InterPro" id="IPR000152">
    <property type="entry name" value="EGF-type_Asp/Asn_hydroxyl_site"/>
</dbReference>
<evidence type="ECO:0000256" key="1">
    <source>
        <dbReference type="ARBA" id="ARBA00022536"/>
    </source>
</evidence>
<proteinExistence type="predicted"/>